<gene>
    <name evidence="11" type="ORF">P167DRAFT_532015</name>
</gene>
<dbReference type="InterPro" id="IPR050062">
    <property type="entry name" value="Pro-tRNA_synthetase"/>
</dbReference>
<evidence type="ECO:0000256" key="9">
    <source>
        <dbReference type="ARBA" id="ARBA00047671"/>
    </source>
</evidence>
<dbReference type="InterPro" id="IPR044140">
    <property type="entry name" value="ProRS_anticodon_short"/>
</dbReference>
<dbReference type="GO" id="GO:0005739">
    <property type="term" value="C:mitochondrion"/>
    <property type="evidence" value="ECO:0007669"/>
    <property type="project" value="TreeGrafter"/>
</dbReference>
<dbReference type="InterPro" id="IPR002314">
    <property type="entry name" value="aa-tRNA-synt_IIb"/>
</dbReference>
<dbReference type="PROSITE" id="PS50862">
    <property type="entry name" value="AA_TRNA_LIGASE_II"/>
    <property type="match status" value="1"/>
</dbReference>
<name>A0A3N4L6H3_9PEZI</name>
<comment type="catalytic activity">
    <reaction evidence="9">
        <text>tRNA(Pro) + L-proline + ATP = L-prolyl-tRNA(Pro) + AMP + diphosphate</text>
        <dbReference type="Rhea" id="RHEA:14305"/>
        <dbReference type="Rhea" id="RHEA-COMP:9700"/>
        <dbReference type="Rhea" id="RHEA-COMP:9702"/>
        <dbReference type="ChEBI" id="CHEBI:30616"/>
        <dbReference type="ChEBI" id="CHEBI:33019"/>
        <dbReference type="ChEBI" id="CHEBI:60039"/>
        <dbReference type="ChEBI" id="CHEBI:78442"/>
        <dbReference type="ChEBI" id="CHEBI:78532"/>
        <dbReference type="ChEBI" id="CHEBI:456215"/>
        <dbReference type="EC" id="6.1.1.15"/>
    </reaction>
</comment>
<feature type="domain" description="Aminoacyl-transfer RNA synthetases class-II family profile" evidence="10">
    <location>
        <begin position="78"/>
        <end position="493"/>
    </location>
</feature>
<evidence type="ECO:0000313" key="12">
    <source>
        <dbReference type="Proteomes" id="UP000277580"/>
    </source>
</evidence>
<keyword evidence="5" id="KW-0067">ATP-binding</keyword>
<comment type="similarity">
    <text evidence="1">Belongs to the class-II aminoacyl-tRNA synthetase family.</text>
</comment>
<dbReference type="SUPFAM" id="SSF55681">
    <property type="entry name" value="Class II aaRS and biotin synthetases"/>
    <property type="match status" value="1"/>
</dbReference>
<dbReference type="InterPro" id="IPR045864">
    <property type="entry name" value="aa-tRNA-synth_II/BPL/LPL"/>
</dbReference>
<keyword evidence="3" id="KW-0436">Ligase</keyword>
<dbReference type="GO" id="GO:0004827">
    <property type="term" value="F:proline-tRNA ligase activity"/>
    <property type="evidence" value="ECO:0007669"/>
    <property type="project" value="UniProtKB-EC"/>
</dbReference>
<dbReference type="STRING" id="1392247.A0A3N4L6H3"/>
<evidence type="ECO:0000256" key="2">
    <source>
        <dbReference type="ARBA" id="ARBA00012831"/>
    </source>
</evidence>
<keyword evidence="4" id="KW-0547">Nucleotide-binding</keyword>
<keyword evidence="6" id="KW-0648">Protein biosynthesis</keyword>
<reference evidence="11 12" key="1">
    <citation type="journal article" date="2018" name="Nat. Ecol. Evol.">
        <title>Pezizomycetes genomes reveal the molecular basis of ectomycorrhizal truffle lifestyle.</title>
        <authorList>
            <person name="Murat C."/>
            <person name="Payen T."/>
            <person name="Noel B."/>
            <person name="Kuo A."/>
            <person name="Morin E."/>
            <person name="Chen J."/>
            <person name="Kohler A."/>
            <person name="Krizsan K."/>
            <person name="Balestrini R."/>
            <person name="Da Silva C."/>
            <person name="Montanini B."/>
            <person name="Hainaut M."/>
            <person name="Levati E."/>
            <person name="Barry K.W."/>
            <person name="Belfiori B."/>
            <person name="Cichocki N."/>
            <person name="Clum A."/>
            <person name="Dockter R.B."/>
            <person name="Fauchery L."/>
            <person name="Guy J."/>
            <person name="Iotti M."/>
            <person name="Le Tacon F."/>
            <person name="Lindquist E.A."/>
            <person name="Lipzen A."/>
            <person name="Malagnac F."/>
            <person name="Mello A."/>
            <person name="Molinier V."/>
            <person name="Miyauchi S."/>
            <person name="Poulain J."/>
            <person name="Riccioni C."/>
            <person name="Rubini A."/>
            <person name="Sitrit Y."/>
            <person name="Splivallo R."/>
            <person name="Traeger S."/>
            <person name="Wang M."/>
            <person name="Zifcakova L."/>
            <person name="Wipf D."/>
            <person name="Zambonelli A."/>
            <person name="Paolocci F."/>
            <person name="Nowrousian M."/>
            <person name="Ottonello S."/>
            <person name="Baldrian P."/>
            <person name="Spatafora J.W."/>
            <person name="Henrissat B."/>
            <person name="Nagy L.G."/>
            <person name="Aury J.M."/>
            <person name="Wincker P."/>
            <person name="Grigoriev I.V."/>
            <person name="Bonfante P."/>
            <person name="Martin F.M."/>
        </authorList>
    </citation>
    <scope>NUCLEOTIDE SEQUENCE [LARGE SCALE GENOMIC DNA]</scope>
    <source>
        <strain evidence="11 12">CCBAS932</strain>
    </source>
</reference>
<dbReference type="Pfam" id="PF00587">
    <property type="entry name" value="tRNA-synt_2b"/>
    <property type="match status" value="1"/>
</dbReference>
<evidence type="ECO:0000313" key="11">
    <source>
        <dbReference type="EMBL" id="RPB17079.1"/>
    </source>
</evidence>
<dbReference type="PRINTS" id="PR01046">
    <property type="entry name" value="TRNASYNTHPRO"/>
</dbReference>
<dbReference type="EMBL" id="ML119107">
    <property type="protein sequence ID" value="RPB17079.1"/>
    <property type="molecule type" value="Genomic_DNA"/>
</dbReference>
<dbReference type="AlphaFoldDB" id="A0A3N4L6H3"/>
<dbReference type="GO" id="GO:0005524">
    <property type="term" value="F:ATP binding"/>
    <property type="evidence" value="ECO:0007669"/>
    <property type="project" value="UniProtKB-KW"/>
</dbReference>
<accession>A0A3N4L6H3</accession>
<proteinExistence type="inferred from homology"/>
<dbReference type="Gene3D" id="3.30.930.10">
    <property type="entry name" value="Bira Bifunctional Protein, Domain 2"/>
    <property type="match status" value="2"/>
</dbReference>
<dbReference type="InParanoid" id="A0A3N4L6H3"/>
<protein>
    <recommendedName>
        <fullName evidence="2">proline--tRNA ligase</fullName>
        <ecNumber evidence="2">6.1.1.15</ecNumber>
    </recommendedName>
    <alternativeName>
        <fullName evidence="8">Prolyl-tRNA synthetase</fullName>
    </alternativeName>
</protein>
<dbReference type="Proteomes" id="UP000277580">
    <property type="component" value="Unassembled WGS sequence"/>
</dbReference>
<dbReference type="InterPro" id="IPR036621">
    <property type="entry name" value="Anticodon-bd_dom_sf"/>
</dbReference>
<sequence>MLLHLHLRTLTPLPSRASPALVRLFATDHRNRLTTFFAPSGGIAGAAYGVKEDTHSLLVRTGYLRQAHAGVFHYLPLGQRVHEKLEKLIDKHMRSIGASKLALSTISSEKLWAKTGRLEKGGAELFRIKDRKGARLLLSPTHEEEITTLVSSLVSSHKQLPLRLYQTTRKFRDERRPRAGLLRGREFTMKDLYTFDLTPEASLETYAAVQGAYRSLFDELKLRYIVAEADSGTIGGTLSHEYHYPSLSGEDTVFTCNECTYSANAEAARTRTPTPHPALEEPGNIAVFHGVSTDRTTLINVFYPRSAPAGTSNEVNTAVVRTLMPTLDAGVGSAEALEMWRVCFHEYSEGAAAGSYSQIVNLFDTRLPHSVMEASFSSHSDQPMFREFVADKRIPTTAVTRETATGEPLNLLKMKEGEGCPACETGVLVGTSAVELGHTFHLGTRYSEPLKALVTDGEGRQAPMEMGCHGIGVSRMISAVAEGYRDDAGLCWPRVAAPFEVVIVGKDAAAVGDAEGVYDELAGAGLDVLLDDREKDFVWKMKDAELVGYPVCVVLGRRWKDGRVEVQVRSGRKKLEVGVAELRETVLRALEEA</sequence>
<dbReference type="InterPro" id="IPR004154">
    <property type="entry name" value="Anticodon-bd"/>
</dbReference>
<dbReference type="FunCoup" id="A0A3N4L6H3">
    <property type="interactions" value="404"/>
</dbReference>
<evidence type="ECO:0000256" key="5">
    <source>
        <dbReference type="ARBA" id="ARBA00022840"/>
    </source>
</evidence>
<evidence type="ECO:0000256" key="8">
    <source>
        <dbReference type="ARBA" id="ARBA00029731"/>
    </source>
</evidence>
<dbReference type="PANTHER" id="PTHR42753:SF2">
    <property type="entry name" value="PROLINE--TRNA LIGASE"/>
    <property type="match status" value="1"/>
</dbReference>
<evidence type="ECO:0000256" key="6">
    <source>
        <dbReference type="ARBA" id="ARBA00022917"/>
    </source>
</evidence>
<dbReference type="InterPro" id="IPR006195">
    <property type="entry name" value="aa-tRNA-synth_II"/>
</dbReference>
<dbReference type="Gene3D" id="3.40.50.800">
    <property type="entry name" value="Anticodon-binding domain"/>
    <property type="match status" value="1"/>
</dbReference>
<dbReference type="SUPFAM" id="SSF52954">
    <property type="entry name" value="Class II aaRS ABD-related"/>
    <property type="match status" value="1"/>
</dbReference>
<organism evidence="11 12">
    <name type="scientific">Morchella conica CCBAS932</name>
    <dbReference type="NCBI Taxonomy" id="1392247"/>
    <lineage>
        <taxon>Eukaryota</taxon>
        <taxon>Fungi</taxon>
        <taxon>Dikarya</taxon>
        <taxon>Ascomycota</taxon>
        <taxon>Pezizomycotina</taxon>
        <taxon>Pezizomycetes</taxon>
        <taxon>Pezizales</taxon>
        <taxon>Morchellaceae</taxon>
        <taxon>Morchella</taxon>
    </lineage>
</organism>
<evidence type="ECO:0000256" key="7">
    <source>
        <dbReference type="ARBA" id="ARBA00023146"/>
    </source>
</evidence>
<dbReference type="PANTHER" id="PTHR42753">
    <property type="entry name" value="MITOCHONDRIAL RIBOSOME PROTEIN L39/PROLYL-TRNA LIGASE FAMILY MEMBER"/>
    <property type="match status" value="1"/>
</dbReference>
<dbReference type="GO" id="GO:0006433">
    <property type="term" value="P:prolyl-tRNA aminoacylation"/>
    <property type="evidence" value="ECO:0007669"/>
    <property type="project" value="InterPro"/>
</dbReference>
<evidence type="ECO:0000256" key="4">
    <source>
        <dbReference type="ARBA" id="ARBA00022741"/>
    </source>
</evidence>
<evidence type="ECO:0000256" key="3">
    <source>
        <dbReference type="ARBA" id="ARBA00022598"/>
    </source>
</evidence>
<dbReference type="Pfam" id="PF03129">
    <property type="entry name" value="HGTP_anticodon"/>
    <property type="match status" value="1"/>
</dbReference>
<dbReference type="InterPro" id="IPR002316">
    <property type="entry name" value="Pro-tRNA-ligase_IIa"/>
</dbReference>
<evidence type="ECO:0000259" key="10">
    <source>
        <dbReference type="PROSITE" id="PS50862"/>
    </source>
</evidence>
<evidence type="ECO:0000256" key="1">
    <source>
        <dbReference type="ARBA" id="ARBA00008226"/>
    </source>
</evidence>
<dbReference type="OrthoDB" id="10267474at2759"/>
<dbReference type="CDD" id="cd00861">
    <property type="entry name" value="ProRS_anticodon_short"/>
    <property type="match status" value="1"/>
</dbReference>
<keyword evidence="7 11" id="KW-0030">Aminoacyl-tRNA synthetase</keyword>
<keyword evidence="12" id="KW-1185">Reference proteome</keyword>
<dbReference type="EC" id="6.1.1.15" evidence="2"/>